<reference evidence="2" key="1">
    <citation type="journal article" date="2016" name="Nat. Microbiol.">
        <title>Global phylogeography and evolutionary history of Shigella dysenteriae type 1.</title>
        <authorList>
            <person name="Njamkepo E."/>
            <person name="Fawal N."/>
            <person name="Tran-Dien A."/>
            <person name="Hawkey J."/>
            <person name="Strockbine N."/>
            <person name="Jenkins C."/>
            <person name="Talukder K.A."/>
            <person name="Bercion R."/>
            <person name="Kuleshov K."/>
            <person name="Kolinska R."/>
            <person name="Russell J.E."/>
            <person name="Kaftyreva L."/>
            <person name="Accou-Demartin M."/>
            <person name="Karas A."/>
            <person name="Vandenberg O."/>
            <person name="Mather A.E."/>
            <person name="Mason C.J."/>
            <person name="Page A.J."/>
            <person name="Ramamurthy T."/>
            <person name="Bizet C."/>
            <person name="Gamian A."/>
            <person name="Carle I."/>
            <person name="Sow A.G."/>
            <person name="Bouchier C."/>
            <person name="Wester A.L."/>
            <person name="Lejay-Collin M."/>
            <person name="Fonkoua M.C."/>
            <person name="Hello S.L."/>
            <person name="Blaser M.J."/>
            <person name="Jernberg C."/>
            <person name="Ruckly C."/>
            <person name="Merens A."/>
            <person name="Page A.L."/>
            <person name="Aslett M."/>
            <person name="Roggentin P."/>
            <person name="Fruth A."/>
            <person name="Denamur E."/>
            <person name="Venkatesan M."/>
            <person name="Bercovier H."/>
            <person name="Bodhidatta L."/>
            <person name="Chiou C.S."/>
            <person name="Clermont D."/>
            <person name="Colonna B."/>
            <person name="Egorova S."/>
            <person name="Pazhani G.P."/>
            <person name="Ezernitchi A.V."/>
            <person name="Guigon G."/>
            <person name="Harris S.R."/>
            <person name="Izumiya H."/>
            <person name="Korzeniowska-Kowal A."/>
            <person name="Lutynska A."/>
            <person name="Gouali M."/>
            <person name="Grimont F."/>
            <person name="Langendorf C."/>
            <person name="Marejkova M."/>
            <person name="Peterson L.A."/>
            <person name="Perez-Perez G."/>
            <person name="Ngandjio A."/>
            <person name="Podkolzin A."/>
            <person name="Souche E."/>
            <person name="Makarova M."/>
            <person name="Shipulin G.A."/>
            <person name="Ye C."/>
            <person name="Zemlickova H."/>
            <person name="Herpay M."/>
            <person name="Grimont P.A."/>
            <person name="Parkhill J."/>
            <person name="Sansonetti P."/>
            <person name="Holt K.E."/>
            <person name="Brisse S."/>
            <person name="Thomson N.R."/>
            <person name="Weill F.X."/>
        </authorList>
    </citation>
    <scope>NUCLEOTIDE SEQUENCE</scope>
    <source>
        <strain evidence="3">69-3818</strain>
        <strain evidence="2">92-9000</strain>
        <plasmid evidence="3">p69-3818</plasmid>
        <plasmid evidence="2">p92-9000</plasmid>
    </source>
</reference>
<keyword evidence="2" id="KW-0614">Plasmid</keyword>
<name>A0A142CNQ6_SHIDY</name>
<geneLocation type="plasmid" evidence="2">
    <name>p92-9000</name>
</geneLocation>
<proteinExistence type="predicted"/>
<accession>A0A142CNQ6</accession>
<organism evidence="2">
    <name type="scientific">Shigella dysenteriae 1</name>
    <dbReference type="NCBI Taxonomy" id="984897"/>
    <lineage>
        <taxon>Bacteria</taxon>
        <taxon>Pseudomonadati</taxon>
        <taxon>Pseudomonadota</taxon>
        <taxon>Gammaproteobacteria</taxon>
        <taxon>Enterobacterales</taxon>
        <taxon>Enterobacteriaceae</taxon>
        <taxon>Shigella</taxon>
    </lineage>
</organism>
<protein>
    <submittedName>
        <fullName evidence="2">Uncharacterized protein</fullName>
    </submittedName>
</protein>
<feature type="region of interest" description="Disordered" evidence="1">
    <location>
        <begin position="1"/>
        <end position="39"/>
    </location>
</feature>
<evidence type="ECO:0000313" key="2">
    <source>
        <dbReference type="EMBL" id="AMQ12201.1"/>
    </source>
</evidence>
<dbReference type="EMBL" id="KT754166">
    <property type="protein sequence ID" value="AMQ12201.1"/>
    <property type="molecule type" value="Genomic_DNA"/>
</dbReference>
<evidence type="ECO:0000313" key="3">
    <source>
        <dbReference type="EMBL" id="AMQ12351.1"/>
    </source>
</evidence>
<sequence>MHGFIRKIMNRTGGEWPEERKRADSGQKPRASRGVIIRR</sequence>
<evidence type="ECO:0000256" key="1">
    <source>
        <dbReference type="SAM" id="MobiDB-lite"/>
    </source>
</evidence>
<feature type="compositionally biased region" description="Basic and acidic residues" evidence="1">
    <location>
        <begin position="17"/>
        <end position="27"/>
    </location>
</feature>
<dbReference type="EMBL" id="KT754167">
    <property type="protein sequence ID" value="AMQ12351.1"/>
    <property type="molecule type" value="Genomic_DNA"/>
</dbReference>
<geneLocation type="plasmid" evidence="3">
    <name>p69-3818</name>
</geneLocation>
<dbReference type="AlphaFoldDB" id="A0A142CNQ6"/>